<sequence length="73" mass="7467">MRPFAGQARSYRCCAGFENCAVPVGAGLSREGPQSGPGRRAVTAPQSPAPRGSPAAGMECRCLRRAGGHGPAR</sequence>
<protein>
    <submittedName>
        <fullName evidence="2">Uncharacterized protein</fullName>
    </submittedName>
</protein>
<accession>A0A4D6X4H1</accession>
<evidence type="ECO:0000256" key="1">
    <source>
        <dbReference type="SAM" id="MobiDB-lite"/>
    </source>
</evidence>
<dbReference type="OrthoDB" id="6973226at2"/>
<proteinExistence type="predicted"/>
<reference evidence="3" key="1">
    <citation type="submission" date="2019-04" db="EMBL/GenBank/DDBJ databases">
        <title>Genome sequence of Pseudomonas putida 1290, an auxin catabolizing strain.</title>
        <authorList>
            <person name="Laird T.S."/>
            <person name="Leveau J.H.J."/>
        </authorList>
    </citation>
    <scope>NUCLEOTIDE SEQUENCE [LARGE SCALE GENOMIC DNA]</scope>
    <source>
        <strain evidence="3">1290</strain>
    </source>
</reference>
<gene>
    <name evidence="2" type="ORF">E6B08_05495</name>
</gene>
<feature type="region of interest" description="Disordered" evidence="1">
    <location>
        <begin position="26"/>
        <end position="58"/>
    </location>
</feature>
<evidence type="ECO:0000313" key="3">
    <source>
        <dbReference type="Proteomes" id="UP000298551"/>
    </source>
</evidence>
<evidence type="ECO:0000313" key="2">
    <source>
        <dbReference type="EMBL" id="QCI10889.1"/>
    </source>
</evidence>
<dbReference type="EMBL" id="CP039371">
    <property type="protein sequence ID" value="QCI10889.1"/>
    <property type="molecule type" value="Genomic_DNA"/>
</dbReference>
<dbReference type="Proteomes" id="UP000298551">
    <property type="component" value="Chromosome"/>
</dbReference>
<dbReference type="AlphaFoldDB" id="A0A4D6X4H1"/>
<organism evidence="2 3">
    <name type="scientific">Pseudomonas putida</name>
    <name type="common">Arthrobacter siderocapsulatus</name>
    <dbReference type="NCBI Taxonomy" id="303"/>
    <lineage>
        <taxon>Bacteria</taxon>
        <taxon>Pseudomonadati</taxon>
        <taxon>Pseudomonadota</taxon>
        <taxon>Gammaproteobacteria</taxon>
        <taxon>Pseudomonadales</taxon>
        <taxon>Pseudomonadaceae</taxon>
        <taxon>Pseudomonas</taxon>
    </lineage>
</organism>
<name>A0A4D6X4H1_PSEPU</name>